<evidence type="ECO:0000256" key="1">
    <source>
        <dbReference type="SAM" id="MobiDB-lite"/>
    </source>
</evidence>
<evidence type="ECO:0000313" key="2">
    <source>
        <dbReference type="EMBL" id="KAK4426100.1"/>
    </source>
</evidence>
<dbReference type="EMBL" id="JACGWO010000005">
    <property type="protein sequence ID" value="KAK4426100.1"/>
    <property type="molecule type" value="Genomic_DNA"/>
</dbReference>
<dbReference type="Proteomes" id="UP001293254">
    <property type="component" value="Unassembled WGS sequence"/>
</dbReference>
<protein>
    <submittedName>
        <fullName evidence="2">Uncharacterized protein</fullName>
    </submittedName>
</protein>
<feature type="region of interest" description="Disordered" evidence="1">
    <location>
        <begin position="72"/>
        <end position="119"/>
    </location>
</feature>
<reference evidence="2" key="2">
    <citation type="journal article" date="2024" name="Plant">
        <title>Genomic evolution and insights into agronomic trait innovations of Sesamum species.</title>
        <authorList>
            <person name="Miao H."/>
            <person name="Wang L."/>
            <person name="Qu L."/>
            <person name="Liu H."/>
            <person name="Sun Y."/>
            <person name="Le M."/>
            <person name="Wang Q."/>
            <person name="Wei S."/>
            <person name="Zheng Y."/>
            <person name="Lin W."/>
            <person name="Duan Y."/>
            <person name="Cao H."/>
            <person name="Xiong S."/>
            <person name="Wang X."/>
            <person name="Wei L."/>
            <person name="Li C."/>
            <person name="Ma Q."/>
            <person name="Ju M."/>
            <person name="Zhao R."/>
            <person name="Li G."/>
            <person name="Mu C."/>
            <person name="Tian Q."/>
            <person name="Mei H."/>
            <person name="Zhang T."/>
            <person name="Gao T."/>
            <person name="Zhang H."/>
        </authorList>
    </citation>
    <scope>NUCLEOTIDE SEQUENCE</scope>
    <source>
        <strain evidence="2">3651</strain>
    </source>
</reference>
<gene>
    <name evidence="2" type="ORF">Salat_1378500</name>
</gene>
<proteinExistence type="predicted"/>
<evidence type="ECO:0000313" key="3">
    <source>
        <dbReference type="Proteomes" id="UP001293254"/>
    </source>
</evidence>
<organism evidence="2 3">
    <name type="scientific">Sesamum alatum</name>
    <dbReference type="NCBI Taxonomy" id="300844"/>
    <lineage>
        <taxon>Eukaryota</taxon>
        <taxon>Viridiplantae</taxon>
        <taxon>Streptophyta</taxon>
        <taxon>Embryophyta</taxon>
        <taxon>Tracheophyta</taxon>
        <taxon>Spermatophyta</taxon>
        <taxon>Magnoliopsida</taxon>
        <taxon>eudicotyledons</taxon>
        <taxon>Gunneridae</taxon>
        <taxon>Pentapetalae</taxon>
        <taxon>asterids</taxon>
        <taxon>lamiids</taxon>
        <taxon>Lamiales</taxon>
        <taxon>Pedaliaceae</taxon>
        <taxon>Sesamum</taxon>
    </lineage>
</organism>
<reference evidence="2" key="1">
    <citation type="submission" date="2020-06" db="EMBL/GenBank/DDBJ databases">
        <authorList>
            <person name="Li T."/>
            <person name="Hu X."/>
            <person name="Zhang T."/>
            <person name="Song X."/>
            <person name="Zhang H."/>
            <person name="Dai N."/>
            <person name="Sheng W."/>
            <person name="Hou X."/>
            <person name="Wei L."/>
        </authorList>
    </citation>
    <scope>NUCLEOTIDE SEQUENCE</scope>
    <source>
        <strain evidence="2">3651</strain>
        <tissue evidence="2">Leaf</tissue>
    </source>
</reference>
<dbReference type="AlphaFoldDB" id="A0AAE1Y995"/>
<keyword evidence="3" id="KW-1185">Reference proteome</keyword>
<accession>A0AAE1Y995</accession>
<sequence length="119" mass="12436">MRVGPSIGRSPTPATAKGSALVGGFVTLKVIKWSVVARSMAEAEYRADEKAPGPDGTIDFSKIPHAGTATFFSLGSLPPQPSPHVSRPSFSLGPAVASPFPPPPSRLFTSETPHLDPYP</sequence>
<comment type="caution">
    <text evidence="2">The sequence shown here is derived from an EMBL/GenBank/DDBJ whole genome shotgun (WGS) entry which is preliminary data.</text>
</comment>
<name>A0AAE1Y995_9LAMI</name>